<dbReference type="InterPro" id="IPR026444">
    <property type="entry name" value="Secre_tail"/>
</dbReference>
<dbReference type="Gene3D" id="3.40.390.10">
    <property type="entry name" value="Collagenase (Catalytic Domain)"/>
    <property type="match status" value="1"/>
</dbReference>
<keyword evidence="4" id="KW-0862">Zinc</keyword>
<keyword evidence="1" id="KW-0645">Protease</keyword>
<dbReference type="CDD" id="cd00102">
    <property type="entry name" value="IPT"/>
    <property type="match status" value="1"/>
</dbReference>
<proteinExistence type="predicted"/>
<name>A0ABS3QN61_9BACT</name>
<evidence type="ECO:0000256" key="4">
    <source>
        <dbReference type="ARBA" id="ARBA00022833"/>
    </source>
</evidence>
<dbReference type="InterPro" id="IPR013783">
    <property type="entry name" value="Ig-like_fold"/>
</dbReference>
<dbReference type="Proteomes" id="UP000664369">
    <property type="component" value="Unassembled WGS sequence"/>
</dbReference>
<dbReference type="Pfam" id="PF00413">
    <property type="entry name" value="Peptidase_M10"/>
    <property type="match status" value="1"/>
</dbReference>
<dbReference type="InterPro" id="IPR001818">
    <property type="entry name" value="Pept_M10_metallopeptidase"/>
</dbReference>
<keyword evidence="3" id="KW-0378">Hydrolase</keyword>
<evidence type="ECO:0000259" key="6">
    <source>
        <dbReference type="Pfam" id="PF01833"/>
    </source>
</evidence>
<evidence type="ECO:0000313" key="7">
    <source>
        <dbReference type="EMBL" id="MBO2012671.1"/>
    </source>
</evidence>
<feature type="domain" description="Peptidase M10 metallopeptidase" evidence="5">
    <location>
        <begin position="340"/>
        <end position="488"/>
    </location>
</feature>
<keyword evidence="8" id="KW-1185">Reference proteome</keyword>
<dbReference type="InterPro" id="IPR002909">
    <property type="entry name" value="IPT_dom"/>
</dbReference>
<organism evidence="7 8">
    <name type="scientific">Hymenobacter negativus</name>
    <dbReference type="NCBI Taxonomy" id="2795026"/>
    <lineage>
        <taxon>Bacteria</taxon>
        <taxon>Pseudomonadati</taxon>
        <taxon>Bacteroidota</taxon>
        <taxon>Cytophagia</taxon>
        <taxon>Cytophagales</taxon>
        <taxon>Hymenobacteraceae</taxon>
        <taxon>Hymenobacter</taxon>
    </lineage>
</organism>
<dbReference type="SUPFAM" id="SSF81296">
    <property type="entry name" value="E set domains"/>
    <property type="match status" value="1"/>
</dbReference>
<comment type="caution">
    <text evidence="7">The sequence shown here is derived from an EMBL/GenBank/DDBJ whole genome shotgun (WGS) entry which is preliminary data.</text>
</comment>
<feature type="domain" description="IPT/TIG" evidence="6">
    <location>
        <begin position="197"/>
        <end position="296"/>
    </location>
</feature>
<dbReference type="InterPro" id="IPR024079">
    <property type="entry name" value="MetalloPept_cat_dom_sf"/>
</dbReference>
<evidence type="ECO:0000256" key="1">
    <source>
        <dbReference type="ARBA" id="ARBA00022670"/>
    </source>
</evidence>
<accession>A0ABS3QN61</accession>
<dbReference type="EMBL" id="JAGETZ010000019">
    <property type="protein sequence ID" value="MBO2012671.1"/>
    <property type="molecule type" value="Genomic_DNA"/>
</dbReference>
<dbReference type="InterPro" id="IPR014756">
    <property type="entry name" value="Ig_E-set"/>
</dbReference>
<reference evidence="7 8" key="1">
    <citation type="submission" date="2021-03" db="EMBL/GenBank/DDBJ databases">
        <authorList>
            <person name="Kim M.K."/>
        </authorList>
    </citation>
    <scope>NUCLEOTIDE SEQUENCE [LARGE SCALE GENOMIC DNA]</scope>
    <source>
        <strain evidence="7 8">BT442</strain>
    </source>
</reference>
<dbReference type="NCBIfam" id="TIGR04183">
    <property type="entry name" value="Por_Secre_tail"/>
    <property type="match status" value="1"/>
</dbReference>
<sequence length="687" mass="72372">MRDLYTNGRSTVLRWSLVALLLAAMQPLRAQETCMLVPVSLTERVAGASLIVEAGVGAQEVLATGGHLYTLSELTVYKVFRGTVPARLRLADAGGTLGLRREVVSTSVALKPKQQGLFLLEPDPALPGAYRLVTGPQGWVQYDLTDRSASEPFGRYASIAGNLYPAVEGAVGQPRRVVLANTALAAPVVAARPQAQPVVSGFSPSQLSAGRGDVLTINGSNFGVTQGNGHVDFPNGDNGGSSFVSANSTDYLTWSDTQIQVRVPSLNSTTGGVAGTGNFRVVNNTSETGTSPTRLTVVYALSNLANGAVINRPRLINQDGAGGYTLQYSPSFTAVAGAPAAFERALATWECATRLRRVVNTSTAAPEATTNDGTNAVRFGTLSAGVLGVTNSYYSGCFVGGAAQFSLDETDYTFRPIPTAGTTWQFGPAAPSSAQYDFESVALHEQGHGTQLTHIIDVTAVMHFALTNGQAKRTLSTASDAAGAQDVFTYSLSNPCGDPAPVATAVPTRCTALPVELLTFEAHYEAGRGTVLTWATAQEKNSAYFAVETHDAAVVTWPEVVRLPAAGSSSSARQYTTTDARSLMGTRYYRLRQVDQDGTVVYSPVVAVSGPQTGLSLYPNPAENRLQVQGLAGVGRLVLYDAVGREAGQFGLPAGNSEVDVSSLPAGLYQAKWTDGTTVRWARLEKR</sequence>
<dbReference type="Pfam" id="PF01833">
    <property type="entry name" value="TIG"/>
    <property type="match status" value="1"/>
</dbReference>
<dbReference type="RefSeq" id="WP_208178408.1">
    <property type="nucleotide sequence ID" value="NZ_JAGETZ010000019.1"/>
</dbReference>
<evidence type="ECO:0000256" key="3">
    <source>
        <dbReference type="ARBA" id="ARBA00022801"/>
    </source>
</evidence>
<protein>
    <submittedName>
        <fullName evidence="7">T9SS type A sorting domain-containing protein</fullName>
    </submittedName>
</protein>
<dbReference type="Gene3D" id="2.60.40.10">
    <property type="entry name" value="Immunoglobulins"/>
    <property type="match status" value="1"/>
</dbReference>
<dbReference type="SUPFAM" id="SSF55486">
    <property type="entry name" value="Metalloproteases ('zincins'), catalytic domain"/>
    <property type="match status" value="1"/>
</dbReference>
<keyword evidence="2" id="KW-0479">Metal-binding</keyword>
<gene>
    <name evidence="7" type="ORF">J4E00_26660</name>
</gene>
<evidence type="ECO:0000259" key="5">
    <source>
        <dbReference type="Pfam" id="PF00413"/>
    </source>
</evidence>
<evidence type="ECO:0000256" key="2">
    <source>
        <dbReference type="ARBA" id="ARBA00022723"/>
    </source>
</evidence>
<evidence type="ECO:0000313" key="8">
    <source>
        <dbReference type="Proteomes" id="UP000664369"/>
    </source>
</evidence>